<keyword evidence="3" id="KW-0597">Phosphoprotein</keyword>
<comment type="function">
    <text evidence="9">Component of the 9-1-1 cell-cycle checkpoint response complex that plays a major role in DNA repair. The 9-1-1 complex is recruited to DNA lesion upon damage by the RAD17-replication factor C (RFC) clamp loader complex. Acts then as a sliding clamp platform on DNA for several proteins involved in long-patch base excision repair (LP-BER). The 9-1-1 complex stimulates DNA polymerase beta (POLB) activity by increasing its affinity for the 3'-OH end of the primer-template and stabilizes POLB to those sites where LP-BER proceeds; endonuclease FEN1 cleavage activity on substrates with double, nick, or gap flaps of distinct sequences and lengths; and DNA ligase I (LIG1) on long-patch base excision repair substrates. The 9-1-1 complex is necessary for the recruitment of RHNO1 to sites of double-stranded breaks (DSB) occurring during the S phase. RAD9A possesses 3'-&gt;5' double stranded DNA exonuclease activity.</text>
</comment>
<dbReference type="InterPro" id="IPR026584">
    <property type="entry name" value="Rad9"/>
</dbReference>
<dbReference type="FunFam" id="3.70.10.10:FF:000005">
    <property type="entry name" value="Cell cycle checkpoint control protein"/>
    <property type="match status" value="1"/>
</dbReference>
<dbReference type="VEuPathDB" id="VectorBase:SCAU008410"/>
<feature type="region of interest" description="Disordered" evidence="11">
    <location>
        <begin position="276"/>
        <end position="317"/>
    </location>
</feature>
<feature type="compositionally biased region" description="Polar residues" evidence="11">
    <location>
        <begin position="433"/>
        <end position="447"/>
    </location>
</feature>
<dbReference type="GO" id="GO:0031573">
    <property type="term" value="P:mitotic intra-S DNA damage checkpoint signaling"/>
    <property type="evidence" value="ECO:0007669"/>
    <property type="project" value="TreeGrafter"/>
</dbReference>
<evidence type="ECO:0000256" key="8">
    <source>
        <dbReference type="ARBA" id="ARBA00023242"/>
    </source>
</evidence>
<dbReference type="GO" id="GO:0006281">
    <property type="term" value="P:DNA repair"/>
    <property type="evidence" value="ECO:0007669"/>
    <property type="project" value="UniProtKB-UniRule"/>
</dbReference>
<dbReference type="AlphaFoldDB" id="A0A1I8PIJ8"/>
<evidence type="ECO:0000256" key="9">
    <source>
        <dbReference type="ARBA" id="ARBA00059283"/>
    </source>
</evidence>
<dbReference type="GO" id="GO:0004527">
    <property type="term" value="F:exonuclease activity"/>
    <property type="evidence" value="ECO:0007669"/>
    <property type="project" value="UniProtKB-KW"/>
</dbReference>
<gene>
    <name evidence="12" type="primary">106090207</name>
</gene>
<dbReference type="EnsemblMetazoa" id="SCAU008410-RA">
    <property type="protein sequence ID" value="SCAU008410-PA"/>
    <property type="gene ID" value="SCAU008410"/>
</dbReference>
<keyword evidence="5" id="KW-0227">DNA damage</keyword>
<comment type="similarity">
    <text evidence="2 10">Belongs to the rad9 family.</text>
</comment>
<evidence type="ECO:0000256" key="6">
    <source>
        <dbReference type="ARBA" id="ARBA00022801"/>
    </source>
</evidence>
<keyword evidence="13" id="KW-1185">Reference proteome</keyword>
<dbReference type="PANTHER" id="PTHR15237">
    <property type="entry name" value="DNA REPAIR PROTEIN RAD9"/>
    <property type="match status" value="1"/>
</dbReference>
<dbReference type="KEGG" id="scac:106090207"/>
<keyword evidence="7" id="KW-0269">Exonuclease</keyword>
<evidence type="ECO:0000256" key="7">
    <source>
        <dbReference type="ARBA" id="ARBA00022839"/>
    </source>
</evidence>
<dbReference type="OrthoDB" id="60092at2759"/>
<evidence type="ECO:0000256" key="5">
    <source>
        <dbReference type="ARBA" id="ARBA00022763"/>
    </source>
</evidence>
<dbReference type="Pfam" id="PF04139">
    <property type="entry name" value="Rad9"/>
    <property type="match status" value="1"/>
</dbReference>
<dbReference type="GO" id="GO:0071479">
    <property type="term" value="P:cellular response to ionizing radiation"/>
    <property type="evidence" value="ECO:0007669"/>
    <property type="project" value="TreeGrafter"/>
</dbReference>
<reference evidence="12" key="1">
    <citation type="submission" date="2020-05" db="UniProtKB">
        <authorList>
            <consortium name="EnsemblMetazoa"/>
        </authorList>
    </citation>
    <scope>IDENTIFICATION</scope>
    <source>
        <strain evidence="12">USDA</strain>
    </source>
</reference>
<protein>
    <recommendedName>
        <fullName evidence="10">Cell cycle checkpoint control protein</fullName>
    </recommendedName>
</protein>
<evidence type="ECO:0000313" key="12">
    <source>
        <dbReference type="EnsemblMetazoa" id="SCAU008410-PA"/>
    </source>
</evidence>
<keyword evidence="6" id="KW-0378">Hydrolase</keyword>
<feature type="compositionally biased region" description="Basic and acidic residues" evidence="11">
    <location>
        <begin position="300"/>
        <end position="312"/>
    </location>
</feature>
<dbReference type="GO" id="GO:0030896">
    <property type="term" value="C:checkpoint clamp complex"/>
    <property type="evidence" value="ECO:0007669"/>
    <property type="project" value="UniProtKB-UniRule"/>
</dbReference>
<evidence type="ECO:0000313" key="13">
    <source>
        <dbReference type="Proteomes" id="UP000095300"/>
    </source>
</evidence>
<evidence type="ECO:0000256" key="3">
    <source>
        <dbReference type="ARBA" id="ARBA00022553"/>
    </source>
</evidence>
<feature type="region of interest" description="Disordered" evidence="11">
    <location>
        <begin position="383"/>
        <end position="447"/>
    </location>
</feature>
<keyword evidence="4" id="KW-0540">Nuclease</keyword>
<organism evidence="12 13">
    <name type="scientific">Stomoxys calcitrans</name>
    <name type="common">Stable fly</name>
    <name type="synonym">Conops calcitrans</name>
    <dbReference type="NCBI Taxonomy" id="35570"/>
    <lineage>
        <taxon>Eukaryota</taxon>
        <taxon>Metazoa</taxon>
        <taxon>Ecdysozoa</taxon>
        <taxon>Arthropoda</taxon>
        <taxon>Hexapoda</taxon>
        <taxon>Insecta</taxon>
        <taxon>Pterygota</taxon>
        <taxon>Neoptera</taxon>
        <taxon>Endopterygota</taxon>
        <taxon>Diptera</taxon>
        <taxon>Brachycera</taxon>
        <taxon>Muscomorpha</taxon>
        <taxon>Muscoidea</taxon>
        <taxon>Muscidae</taxon>
        <taxon>Stomoxys</taxon>
    </lineage>
</organism>
<dbReference type="PANTHER" id="PTHR15237:SF0">
    <property type="entry name" value="CELL CYCLE CHECKPOINT CONTROL PROTEIN"/>
    <property type="match status" value="1"/>
</dbReference>
<dbReference type="InterPro" id="IPR046938">
    <property type="entry name" value="DNA_clamp_sf"/>
</dbReference>
<evidence type="ECO:0000256" key="11">
    <source>
        <dbReference type="SAM" id="MobiDB-lite"/>
    </source>
</evidence>
<evidence type="ECO:0000256" key="4">
    <source>
        <dbReference type="ARBA" id="ARBA00022722"/>
    </source>
</evidence>
<dbReference type="InterPro" id="IPR007268">
    <property type="entry name" value="Rad9/Ddc1"/>
</dbReference>
<dbReference type="Proteomes" id="UP000095300">
    <property type="component" value="Unassembled WGS sequence"/>
</dbReference>
<dbReference type="PIRSF" id="PIRSF009303">
    <property type="entry name" value="Cell_cycle_RAD9"/>
    <property type="match status" value="1"/>
</dbReference>
<dbReference type="GO" id="GO:0000076">
    <property type="term" value="P:DNA replication checkpoint signaling"/>
    <property type="evidence" value="ECO:0007669"/>
    <property type="project" value="TreeGrafter"/>
</dbReference>
<dbReference type="Gene3D" id="3.70.10.10">
    <property type="match status" value="1"/>
</dbReference>
<sequence>MKCTLEGGNARVIAKAIQSLAKFGSDLYMETDAMGLQLRTFNLAKSAMGTFRFNRTFFETYNEGVSNTGNYCKVTMKTILPVFKNMKQVERCEIQLLPEVSKLQIQFKCRMETMKNKLISIVDEENVTAAVSQEETSNVIVGPYKVFNDILNHFNAAEVEMTLEAMGNELTAKNYIEGARVSDKFMRSRHKISPSEFDTYNVREESAITFSLKEFRSFLLFAENIGESLTLNFNEAGGPIFLTIKKLDLIECTLVMTTVYPDDVSMYDDCRESEVKDTTHTSNHSMVATQKRKHSNTKASSKESAPKKRLSEETTLSSNSTLFQFNTDNTNIQSIEVPRNVTQQDIDMADEQDDLLLAAAAVAEATMLHSNTLPPVRESEVYVTFESSESNRNRQDSDGEETIPQSPEREHQPKLRSIFSRCFESTYVPKEPSPSSQVYVPNSDTED</sequence>
<name>A0A1I8PIJ8_STOCA</name>
<keyword evidence="8" id="KW-0539">Nucleus</keyword>
<proteinExistence type="inferred from homology"/>
<dbReference type="SUPFAM" id="SSF55979">
    <property type="entry name" value="DNA clamp"/>
    <property type="match status" value="1"/>
</dbReference>
<dbReference type="STRING" id="35570.A0A1I8PIJ8"/>
<accession>A0A1I8PIJ8</accession>
<evidence type="ECO:0000256" key="2">
    <source>
        <dbReference type="ARBA" id="ARBA00008494"/>
    </source>
</evidence>
<evidence type="ECO:0000256" key="1">
    <source>
        <dbReference type="ARBA" id="ARBA00004123"/>
    </source>
</evidence>
<comment type="subcellular location">
    <subcellularLocation>
        <location evidence="1">Nucleus</location>
    </subcellularLocation>
</comment>
<evidence type="ECO:0000256" key="10">
    <source>
        <dbReference type="PIRNR" id="PIRNR009303"/>
    </source>
</evidence>